<name>A0ABD6CVB6_9EURY</name>
<dbReference type="SUPFAM" id="SSF50475">
    <property type="entry name" value="FMN-binding split barrel"/>
    <property type="match status" value="1"/>
</dbReference>
<sequence length="154" mass="17626">MEHIEYAYTCGMDDEAVRERLETTETGVLALSKENDSYAVPLAHYYDGEGLYFRLGVTEESRSREFLDATETATYVLYGTEPTTDPREIDSWSIVISGALSEIPNAEYDRFDTAEINRQFSPIRVFGEEIDEIEIRIFEFEIESMTGRETSESS</sequence>
<comment type="caution">
    <text evidence="1">The sequence shown here is derived from an EMBL/GenBank/DDBJ whole genome shotgun (WGS) entry which is preliminary data.</text>
</comment>
<dbReference type="InterPro" id="IPR024747">
    <property type="entry name" value="Pyridox_Oxase-rel"/>
</dbReference>
<dbReference type="Gene3D" id="2.30.110.10">
    <property type="entry name" value="Electron Transport, Fmn-binding Protein, Chain A"/>
    <property type="match status" value="1"/>
</dbReference>
<dbReference type="InterPro" id="IPR012349">
    <property type="entry name" value="Split_barrel_FMN-bd"/>
</dbReference>
<reference evidence="1 2" key="1">
    <citation type="journal article" date="2019" name="Int. J. Syst. Evol. Microbiol.">
        <title>The Global Catalogue of Microorganisms (GCM) 10K type strain sequencing project: providing services to taxonomists for standard genome sequencing and annotation.</title>
        <authorList>
            <consortium name="The Broad Institute Genomics Platform"/>
            <consortium name="The Broad Institute Genome Sequencing Center for Infectious Disease"/>
            <person name="Wu L."/>
            <person name="Ma J."/>
        </authorList>
    </citation>
    <scope>NUCLEOTIDE SEQUENCE [LARGE SCALE GENOMIC DNA]</scope>
    <source>
        <strain evidence="1 2">CGMCC 1.12121</strain>
    </source>
</reference>
<dbReference type="AlphaFoldDB" id="A0ABD6CVB6"/>
<dbReference type="EMBL" id="JBHUDK010000019">
    <property type="protein sequence ID" value="MFD1600952.1"/>
    <property type="molecule type" value="Genomic_DNA"/>
</dbReference>
<gene>
    <name evidence="1" type="ORF">ACFSBX_18625</name>
</gene>
<dbReference type="RefSeq" id="WP_256422815.1">
    <property type="nucleotide sequence ID" value="NZ_JANHDI010000015.1"/>
</dbReference>
<accession>A0ABD6CVB6</accession>
<evidence type="ECO:0000313" key="2">
    <source>
        <dbReference type="Proteomes" id="UP001597085"/>
    </source>
</evidence>
<evidence type="ECO:0000313" key="1">
    <source>
        <dbReference type="EMBL" id="MFD1600952.1"/>
    </source>
</evidence>
<keyword evidence="2" id="KW-1185">Reference proteome</keyword>
<proteinExistence type="predicted"/>
<protein>
    <submittedName>
        <fullName evidence="1">Pyridoxamine 5'-phosphate oxidase family protein</fullName>
    </submittedName>
</protein>
<dbReference type="Proteomes" id="UP001597085">
    <property type="component" value="Unassembled WGS sequence"/>
</dbReference>
<organism evidence="1 2">
    <name type="scientific">Halobellus rarus</name>
    <dbReference type="NCBI Taxonomy" id="1126237"/>
    <lineage>
        <taxon>Archaea</taxon>
        <taxon>Methanobacteriati</taxon>
        <taxon>Methanobacteriota</taxon>
        <taxon>Stenosarchaea group</taxon>
        <taxon>Halobacteria</taxon>
        <taxon>Halobacteriales</taxon>
        <taxon>Haloferacaceae</taxon>
        <taxon>Halobellus</taxon>
    </lineage>
</organism>
<dbReference type="Pfam" id="PF12900">
    <property type="entry name" value="Pyridox_ox_2"/>
    <property type="match status" value="1"/>
</dbReference>